<dbReference type="Proteomes" id="UP000186955">
    <property type="component" value="Unassembled WGS sequence"/>
</dbReference>
<reference evidence="4 5" key="1">
    <citation type="submission" date="2016-10" db="EMBL/GenBank/DDBJ databases">
        <title>Genome sequence of the ascomycete fungus Penicillium subrubescens.</title>
        <authorList>
            <person name="De Vries R.P."/>
            <person name="Peng M."/>
            <person name="Dilokpimol A."/>
            <person name="Hilden K."/>
            <person name="Makela M.R."/>
            <person name="Grigoriev I."/>
            <person name="Riley R."/>
            <person name="Granchi Z."/>
        </authorList>
    </citation>
    <scope>NUCLEOTIDE SEQUENCE [LARGE SCALE GENOMIC DNA]</scope>
    <source>
        <strain evidence="4 5">CBS 132785</strain>
    </source>
</reference>
<evidence type="ECO:0000256" key="1">
    <source>
        <dbReference type="ARBA" id="ARBA00006484"/>
    </source>
</evidence>
<sequence length="123" mass="13654">MVKQNHGHILTVASMASFVTQGKNVSYACTKAAALSFHEGLAQELKHRYNAPKVRTTDKQSQNFCLEPETVSDAIVDQLYAGEGAQLILPCRFTFICGIRGFPSWFQELIRDALTSSRKSKDS</sequence>
<evidence type="ECO:0000256" key="2">
    <source>
        <dbReference type="ARBA" id="ARBA00022857"/>
    </source>
</evidence>
<dbReference type="InterPro" id="IPR036291">
    <property type="entry name" value="NAD(P)-bd_dom_sf"/>
</dbReference>
<dbReference type="PANTHER" id="PTHR24322:SF736">
    <property type="entry name" value="RETINOL DEHYDROGENASE 10"/>
    <property type="match status" value="1"/>
</dbReference>
<organism evidence="4 5">
    <name type="scientific">Penicillium subrubescens</name>
    <dbReference type="NCBI Taxonomy" id="1316194"/>
    <lineage>
        <taxon>Eukaryota</taxon>
        <taxon>Fungi</taxon>
        <taxon>Dikarya</taxon>
        <taxon>Ascomycota</taxon>
        <taxon>Pezizomycotina</taxon>
        <taxon>Eurotiomycetes</taxon>
        <taxon>Eurotiomycetidae</taxon>
        <taxon>Eurotiales</taxon>
        <taxon>Aspergillaceae</taxon>
        <taxon>Penicillium</taxon>
    </lineage>
</organism>
<accession>A0A1Q5TC00</accession>
<dbReference type="EMBL" id="MNBE01000683">
    <property type="protein sequence ID" value="OKO97743.1"/>
    <property type="molecule type" value="Genomic_DNA"/>
</dbReference>
<dbReference type="InterPro" id="IPR002347">
    <property type="entry name" value="SDR_fam"/>
</dbReference>
<evidence type="ECO:0000313" key="5">
    <source>
        <dbReference type="Proteomes" id="UP000186955"/>
    </source>
</evidence>
<evidence type="ECO:0000256" key="3">
    <source>
        <dbReference type="ARBA" id="ARBA00023002"/>
    </source>
</evidence>
<dbReference type="STRING" id="1316194.A0A1Q5TC00"/>
<protein>
    <submittedName>
        <fullName evidence="4">Uncharacterized protein</fullName>
    </submittedName>
</protein>
<proteinExistence type="inferred from homology"/>
<keyword evidence="2" id="KW-0521">NADP</keyword>
<dbReference type="Pfam" id="PF00106">
    <property type="entry name" value="adh_short"/>
    <property type="match status" value="1"/>
</dbReference>
<name>A0A1Q5TC00_9EURO</name>
<dbReference type="PANTHER" id="PTHR24322">
    <property type="entry name" value="PKSB"/>
    <property type="match status" value="1"/>
</dbReference>
<evidence type="ECO:0000313" key="4">
    <source>
        <dbReference type="EMBL" id="OKO97743.1"/>
    </source>
</evidence>
<dbReference type="GO" id="GO:0016616">
    <property type="term" value="F:oxidoreductase activity, acting on the CH-OH group of donors, NAD or NADP as acceptor"/>
    <property type="evidence" value="ECO:0007669"/>
    <property type="project" value="TreeGrafter"/>
</dbReference>
<gene>
    <name evidence="4" type="ORF">PENSUB_9669</name>
</gene>
<comment type="caution">
    <text evidence="4">The sequence shown here is derived from an EMBL/GenBank/DDBJ whole genome shotgun (WGS) entry which is preliminary data.</text>
</comment>
<dbReference type="SUPFAM" id="SSF51735">
    <property type="entry name" value="NAD(P)-binding Rossmann-fold domains"/>
    <property type="match status" value="1"/>
</dbReference>
<dbReference type="InterPro" id="IPR020904">
    <property type="entry name" value="Sc_DH/Rdtase_CS"/>
</dbReference>
<keyword evidence="5" id="KW-1185">Reference proteome</keyword>
<dbReference type="Gene3D" id="3.40.50.720">
    <property type="entry name" value="NAD(P)-binding Rossmann-like Domain"/>
    <property type="match status" value="1"/>
</dbReference>
<dbReference type="PRINTS" id="PR00081">
    <property type="entry name" value="GDHRDH"/>
</dbReference>
<dbReference type="PROSITE" id="PS00061">
    <property type="entry name" value="ADH_SHORT"/>
    <property type="match status" value="1"/>
</dbReference>
<dbReference type="AlphaFoldDB" id="A0A1Q5TC00"/>
<keyword evidence="3" id="KW-0560">Oxidoreductase</keyword>
<comment type="similarity">
    <text evidence="1">Belongs to the short-chain dehydrogenases/reductases (SDR) family.</text>
</comment>